<gene>
    <name evidence="1" type="ORF">GR303_23770</name>
</gene>
<dbReference type="InterPro" id="IPR035451">
    <property type="entry name" value="Ada-like_dom_sf"/>
</dbReference>
<accession>A0ABW9Z7Z4</accession>
<organism evidence="1 2">
    <name type="scientific">Microvirga arsenatis</name>
    <dbReference type="NCBI Taxonomy" id="2692265"/>
    <lineage>
        <taxon>Bacteria</taxon>
        <taxon>Pseudomonadati</taxon>
        <taxon>Pseudomonadota</taxon>
        <taxon>Alphaproteobacteria</taxon>
        <taxon>Hyphomicrobiales</taxon>
        <taxon>Methylobacteriaceae</taxon>
        <taxon>Microvirga</taxon>
    </lineage>
</organism>
<proteinExistence type="predicted"/>
<evidence type="ECO:0000313" key="1">
    <source>
        <dbReference type="EMBL" id="NBJ27333.1"/>
    </source>
</evidence>
<dbReference type="Gene3D" id="3.40.10.10">
    <property type="entry name" value="DNA Methylphosphotriester Repair Domain"/>
    <property type="match status" value="1"/>
</dbReference>
<sequence>MSRGYKLLNHQRQIYSTDEPGTLGGYRPDRIYGRLDCPSALRHLAGGTYAKHRVFFADEPMAIAAGFRPCGVCLKDRYELWKSDPSALFTAVVKDA</sequence>
<dbReference type="SUPFAM" id="SSF57884">
    <property type="entry name" value="Ada DNA repair protein, N-terminal domain (N-Ada 10)"/>
    <property type="match status" value="1"/>
</dbReference>
<evidence type="ECO:0000313" key="2">
    <source>
        <dbReference type="Proteomes" id="UP000818323"/>
    </source>
</evidence>
<dbReference type="EMBL" id="JAAAXJ010000039">
    <property type="protein sequence ID" value="NBJ27333.1"/>
    <property type="molecule type" value="Genomic_DNA"/>
</dbReference>
<protein>
    <submittedName>
        <fullName evidence="1">Metal-binding protein</fullName>
    </submittedName>
</protein>
<keyword evidence="2" id="KW-1185">Reference proteome</keyword>
<comment type="caution">
    <text evidence="1">The sequence shown here is derived from an EMBL/GenBank/DDBJ whole genome shotgun (WGS) entry which is preliminary data.</text>
</comment>
<reference evidence="1 2" key="1">
    <citation type="submission" date="2020-01" db="EMBL/GenBank/DDBJ databases">
        <title>Microvirga sp. nov., an arsenate reduction bacterium isolated from Tibet hotspring sediments.</title>
        <authorList>
            <person name="Yuan C.-G."/>
        </authorList>
    </citation>
    <scope>NUCLEOTIDE SEQUENCE [LARGE SCALE GENOMIC DNA]</scope>
    <source>
        <strain evidence="1 2">SYSU G3D203</strain>
    </source>
</reference>
<name>A0ABW9Z7Z4_9HYPH</name>
<dbReference type="Proteomes" id="UP000818323">
    <property type="component" value="Unassembled WGS sequence"/>
</dbReference>